<feature type="compositionally biased region" description="Basic and acidic residues" evidence="1">
    <location>
        <begin position="130"/>
        <end position="158"/>
    </location>
</feature>
<feature type="region of interest" description="Disordered" evidence="1">
    <location>
        <begin position="106"/>
        <end position="193"/>
    </location>
</feature>
<dbReference type="Proteomes" id="UP000774617">
    <property type="component" value="Unassembled WGS sequence"/>
</dbReference>
<feature type="compositionally biased region" description="Low complexity" evidence="1">
    <location>
        <begin position="375"/>
        <end position="425"/>
    </location>
</feature>
<organism evidence="2 3">
    <name type="scientific">Macrophomina phaseolina</name>
    <dbReference type="NCBI Taxonomy" id="35725"/>
    <lineage>
        <taxon>Eukaryota</taxon>
        <taxon>Fungi</taxon>
        <taxon>Dikarya</taxon>
        <taxon>Ascomycota</taxon>
        <taxon>Pezizomycotina</taxon>
        <taxon>Dothideomycetes</taxon>
        <taxon>Dothideomycetes incertae sedis</taxon>
        <taxon>Botryosphaeriales</taxon>
        <taxon>Botryosphaeriaceae</taxon>
        <taxon>Macrophomina</taxon>
    </lineage>
</organism>
<feature type="region of interest" description="Disordered" evidence="1">
    <location>
        <begin position="335"/>
        <end position="575"/>
    </location>
</feature>
<comment type="caution">
    <text evidence="2">The sequence shown here is derived from an EMBL/GenBank/DDBJ whole genome shotgun (WGS) entry which is preliminary data.</text>
</comment>
<proteinExistence type="predicted"/>
<feature type="compositionally biased region" description="Polar residues" evidence="1">
    <location>
        <begin position="523"/>
        <end position="532"/>
    </location>
</feature>
<accession>A0ABQ8G9W9</accession>
<evidence type="ECO:0000313" key="2">
    <source>
        <dbReference type="EMBL" id="KAH7049364.1"/>
    </source>
</evidence>
<feature type="compositionally biased region" description="Polar residues" evidence="1">
    <location>
        <begin position="169"/>
        <end position="178"/>
    </location>
</feature>
<feature type="compositionally biased region" description="Low complexity" evidence="1">
    <location>
        <begin position="479"/>
        <end position="489"/>
    </location>
</feature>
<feature type="compositionally biased region" description="Basic and acidic residues" evidence="1">
    <location>
        <begin position="490"/>
        <end position="499"/>
    </location>
</feature>
<feature type="compositionally biased region" description="Acidic residues" evidence="1">
    <location>
        <begin position="106"/>
        <end position="120"/>
    </location>
</feature>
<protein>
    <submittedName>
        <fullName evidence="2">Uncharacterized protein</fullName>
    </submittedName>
</protein>
<name>A0ABQ8G9W9_9PEZI</name>
<keyword evidence="3" id="KW-1185">Reference proteome</keyword>
<sequence length="575" mass="61604">MSFKLPPLQTVTQCASLVTATRAVWELSRMVRQKKREVDQTKEVEDLLDEIEEFVHEGVLTKREWKAFCHNVEEAIAKKECTPREAQAKVLDFLEALHSIAQEYQDSEDGVYLSEPEEVDDVPKAHRHRVEGQEHRRIEPKAQPRRDSAINARRESQSRSHAPADQPSPRLSRSQTVPLSDPRPRRASAPQAPHHYYVRSPVGQMIPGTATPRGGSVASVPHAPVNLPSQFQNSQLYRQPRHSFVSPSATPGANGAFSPGTSNGVFSPGHMLPSQPTYYPNAPHSFFTPGTASPFAAGMGGAASPAYAYAGEGAPAGPASPAFYANGNVSPPHPNYSGPLPVPPSRSFSQQSWGPLPTQVPVGPASPASTMPAQNTWPPNTTFPFPTFSANPAGNNGDGNNSNANSNRPSAAPSPPHSRSSPANNVTANTPGRASPGKPPSNPASSPIAPPSPDGSMSGHVNGWNSRNGSPAGFMSPTQEAQAQRAAAAKLREQARRQSQEQAISEELGVPDLDIPPPPNAPQHQQKPSVNWASGIDDREVRNGNGGNPPPESVSEAGTYMEPAGDKNKRRRRKQ</sequence>
<evidence type="ECO:0000256" key="1">
    <source>
        <dbReference type="SAM" id="MobiDB-lite"/>
    </source>
</evidence>
<gene>
    <name evidence="2" type="ORF">B0J12DRAFT_102944</name>
</gene>
<feature type="compositionally biased region" description="Pro residues" evidence="1">
    <location>
        <begin position="437"/>
        <end position="453"/>
    </location>
</feature>
<dbReference type="EMBL" id="JAGTJR010000014">
    <property type="protein sequence ID" value="KAH7049364.1"/>
    <property type="molecule type" value="Genomic_DNA"/>
</dbReference>
<reference evidence="2 3" key="1">
    <citation type="journal article" date="2021" name="Nat. Commun.">
        <title>Genetic determinants of endophytism in the Arabidopsis root mycobiome.</title>
        <authorList>
            <person name="Mesny F."/>
            <person name="Miyauchi S."/>
            <person name="Thiergart T."/>
            <person name="Pickel B."/>
            <person name="Atanasova L."/>
            <person name="Karlsson M."/>
            <person name="Huettel B."/>
            <person name="Barry K.W."/>
            <person name="Haridas S."/>
            <person name="Chen C."/>
            <person name="Bauer D."/>
            <person name="Andreopoulos W."/>
            <person name="Pangilinan J."/>
            <person name="LaButti K."/>
            <person name="Riley R."/>
            <person name="Lipzen A."/>
            <person name="Clum A."/>
            <person name="Drula E."/>
            <person name="Henrissat B."/>
            <person name="Kohler A."/>
            <person name="Grigoriev I.V."/>
            <person name="Martin F.M."/>
            <person name="Hacquard S."/>
        </authorList>
    </citation>
    <scope>NUCLEOTIDE SEQUENCE [LARGE SCALE GENOMIC DNA]</scope>
    <source>
        <strain evidence="2 3">MPI-SDFR-AT-0080</strain>
    </source>
</reference>
<evidence type="ECO:0000313" key="3">
    <source>
        <dbReference type="Proteomes" id="UP000774617"/>
    </source>
</evidence>